<evidence type="ECO:0000313" key="1">
    <source>
        <dbReference type="EMBL" id="KAF2437454.1"/>
    </source>
</evidence>
<proteinExistence type="predicted"/>
<sequence length="212" mass="23550">MNLHAYASATCAMTARLSFGTIDVSEQKPMVEKEVWASCGSRAGFRYTEVLSSESAMQEKNHHQLKPETAQGLSSNLGALSCSVDFHFDSLAKHSPQKFVCNTLRSSYKLLPRHVMDISCSVAESASHHQPVSLCSRAVFSCSLKFLYQSLMHVMPPQCPYQEAAGSASCGFDNIHEVQLDHNQNHARLPILLRYRLCGVNIGWTFSDIRPL</sequence>
<dbReference type="AlphaFoldDB" id="A0A9P4P353"/>
<organism evidence="1 2">
    <name type="scientific">Karstenula rhodostoma CBS 690.94</name>
    <dbReference type="NCBI Taxonomy" id="1392251"/>
    <lineage>
        <taxon>Eukaryota</taxon>
        <taxon>Fungi</taxon>
        <taxon>Dikarya</taxon>
        <taxon>Ascomycota</taxon>
        <taxon>Pezizomycotina</taxon>
        <taxon>Dothideomycetes</taxon>
        <taxon>Pleosporomycetidae</taxon>
        <taxon>Pleosporales</taxon>
        <taxon>Massarineae</taxon>
        <taxon>Didymosphaeriaceae</taxon>
        <taxon>Karstenula</taxon>
    </lineage>
</organism>
<protein>
    <submittedName>
        <fullName evidence="1">Uncharacterized protein</fullName>
    </submittedName>
</protein>
<reference evidence="1" key="1">
    <citation type="journal article" date="2020" name="Stud. Mycol.">
        <title>101 Dothideomycetes genomes: a test case for predicting lifestyles and emergence of pathogens.</title>
        <authorList>
            <person name="Haridas S."/>
            <person name="Albert R."/>
            <person name="Binder M."/>
            <person name="Bloem J."/>
            <person name="Labutti K."/>
            <person name="Salamov A."/>
            <person name="Andreopoulos B."/>
            <person name="Baker S."/>
            <person name="Barry K."/>
            <person name="Bills G."/>
            <person name="Bluhm B."/>
            <person name="Cannon C."/>
            <person name="Castanera R."/>
            <person name="Culley D."/>
            <person name="Daum C."/>
            <person name="Ezra D."/>
            <person name="Gonzalez J."/>
            <person name="Henrissat B."/>
            <person name="Kuo A."/>
            <person name="Liang C."/>
            <person name="Lipzen A."/>
            <person name="Lutzoni F."/>
            <person name="Magnuson J."/>
            <person name="Mondo S."/>
            <person name="Nolan M."/>
            <person name="Ohm R."/>
            <person name="Pangilinan J."/>
            <person name="Park H.-J."/>
            <person name="Ramirez L."/>
            <person name="Alfaro M."/>
            <person name="Sun H."/>
            <person name="Tritt A."/>
            <person name="Yoshinaga Y."/>
            <person name="Zwiers L.-H."/>
            <person name="Turgeon B."/>
            <person name="Goodwin S."/>
            <person name="Spatafora J."/>
            <person name="Crous P."/>
            <person name="Grigoriev I."/>
        </authorList>
    </citation>
    <scope>NUCLEOTIDE SEQUENCE</scope>
    <source>
        <strain evidence="1">CBS 690.94</strain>
    </source>
</reference>
<dbReference type="EMBL" id="MU001516">
    <property type="protein sequence ID" value="KAF2437454.1"/>
    <property type="molecule type" value="Genomic_DNA"/>
</dbReference>
<dbReference type="Proteomes" id="UP000799764">
    <property type="component" value="Unassembled WGS sequence"/>
</dbReference>
<gene>
    <name evidence="1" type="ORF">P171DRAFT_183195</name>
</gene>
<evidence type="ECO:0000313" key="2">
    <source>
        <dbReference type="Proteomes" id="UP000799764"/>
    </source>
</evidence>
<name>A0A9P4P353_9PLEO</name>
<accession>A0A9P4P353</accession>
<keyword evidence="2" id="KW-1185">Reference proteome</keyword>
<comment type="caution">
    <text evidence="1">The sequence shown here is derived from an EMBL/GenBank/DDBJ whole genome shotgun (WGS) entry which is preliminary data.</text>
</comment>